<evidence type="ECO:0000256" key="1">
    <source>
        <dbReference type="SAM" id="SignalP"/>
    </source>
</evidence>
<keyword evidence="1" id="KW-0732">Signal</keyword>
<feature type="chain" id="PRO_5016342806" description="YD repeat-containing protein" evidence="1">
    <location>
        <begin position="25"/>
        <end position="107"/>
    </location>
</feature>
<evidence type="ECO:0008006" key="4">
    <source>
        <dbReference type="Google" id="ProtNLM"/>
    </source>
</evidence>
<organism evidence="2 3">
    <name type="scientific">Rhizobium tropici</name>
    <dbReference type="NCBI Taxonomy" id="398"/>
    <lineage>
        <taxon>Bacteria</taxon>
        <taxon>Pseudomonadati</taxon>
        <taxon>Pseudomonadota</taxon>
        <taxon>Alphaproteobacteria</taxon>
        <taxon>Hyphomicrobiales</taxon>
        <taxon>Rhizobiaceae</taxon>
        <taxon>Rhizobium/Agrobacterium group</taxon>
        <taxon>Rhizobium</taxon>
    </lineage>
</organism>
<name>A0A329Y288_RHITR</name>
<feature type="signal peptide" evidence="1">
    <location>
        <begin position="1"/>
        <end position="24"/>
    </location>
</feature>
<accession>A0A329Y288</accession>
<protein>
    <recommendedName>
        <fullName evidence="4">YD repeat-containing protein</fullName>
    </recommendedName>
</protein>
<dbReference type="AlphaFoldDB" id="A0A329Y288"/>
<dbReference type="EMBL" id="QMKK01000056">
    <property type="protein sequence ID" value="RAX37941.1"/>
    <property type="molecule type" value="Genomic_DNA"/>
</dbReference>
<dbReference type="RefSeq" id="WP_112345373.1">
    <property type="nucleotide sequence ID" value="NZ_QMKK01000056.1"/>
</dbReference>
<reference evidence="2 3" key="1">
    <citation type="submission" date="2018-06" db="EMBL/GenBank/DDBJ databases">
        <title>Whole Genome Sequence of an efficient microsymbiont, Rhizobium tropici.</title>
        <authorList>
            <person name="Srinivasan R."/>
            <person name="Singh H.V."/>
            <person name="Srivastava R."/>
            <person name="Kumari B."/>
            <person name="Radhakrishna A."/>
        </authorList>
    </citation>
    <scope>NUCLEOTIDE SEQUENCE [LARGE SCALE GENOMIC DNA]</scope>
    <source>
        <strain evidence="2 3">IGFRI Rhizo-19</strain>
    </source>
</reference>
<gene>
    <name evidence="2" type="ORF">DQ393_30170</name>
</gene>
<dbReference type="Proteomes" id="UP000251205">
    <property type="component" value="Unassembled WGS sequence"/>
</dbReference>
<dbReference type="OrthoDB" id="152950at82115"/>
<evidence type="ECO:0000313" key="2">
    <source>
        <dbReference type="EMBL" id="RAX37941.1"/>
    </source>
</evidence>
<proteinExistence type="predicted"/>
<comment type="caution">
    <text evidence="2">The sequence shown here is derived from an EMBL/GenBank/DDBJ whole genome shotgun (WGS) entry which is preliminary data.</text>
</comment>
<evidence type="ECO:0000313" key="3">
    <source>
        <dbReference type="Proteomes" id="UP000251205"/>
    </source>
</evidence>
<sequence>MISRLGFQIIVSIALLAGAVPVFADSKSSDFGYDANGRLTTGFYDNSKCIVYGYDPNGNRISQQIANKDAAPPIWGQVNWGAVNWASGIADAIWGSGSWGCILWTQP</sequence>